<dbReference type="PROSITE" id="PS51186">
    <property type="entry name" value="GNAT"/>
    <property type="match status" value="1"/>
</dbReference>
<dbReference type="InterPro" id="IPR051016">
    <property type="entry name" value="Diverse_Substrate_AcTransf"/>
</dbReference>
<proteinExistence type="predicted"/>
<evidence type="ECO:0000256" key="1">
    <source>
        <dbReference type="ARBA" id="ARBA00022679"/>
    </source>
</evidence>
<gene>
    <name evidence="4" type="ORF">QE440_002216</name>
</gene>
<comment type="caution">
    <text evidence="4">The sequence shown here is derived from an EMBL/GenBank/DDBJ whole genome shotgun (WGS) entry which is preliminary data.</text>
</comment>
<dbReference type="EMBL" id="JAVJAF010000001">
    <property type="protein sequence ID" value="MDR6234475.1"/>
    <property type="molecule type" value="Genomic_DNA"/>
</dbReference>
<dbReference type="RefSeq" id="WP_309758246.1">
    <property type="nucleotide sequence ID" value="NZ_JAVJAF010000001.1"/>
</dbReference>
<organism evidence="4 5">
    <name type="scientific">Pseudomonas oryzihabitans</name>
    <dbReference type="NCBI Taxonomy" id="47885"/>
    <lineage>
        <taxon>Bacteria</taxon>
        <taxon>Pseudomonadati</taxon>
        <taxon>Pseudomonadota</taxon>
        <taxon>Gammaproteobacteria</taxon>
        <taxon>Pseudomonadales</taxon>
        <taxon>Pseudomonadaceae</taxon>
        <taxon>Pseudomonas</taxon>
    </lineage>
</organism>
<dbReference type="PANTHER" id="PTHR10545:SF42">
    <property type="entry name" value="ACETYLTRANSFERASE"/>
    <property type="match status" value="1"/>
</dbReference>
<dbReference type="Pfam" id="PF00583">
    <property type="entry name" value="Acetyltransf_1"/>
    <property type="match status" value="1"/>
</dbReference>
<dbReference type="InterPro" id="IPR000182">
    <property type="entry name" value="GNAT_dom"/>
</dbReference>
<accession>A0AAJ2BLA4</accession>
<protein>
    <submittedName>
        <fullName evidence="4">GNAT superfamily N-acetyltransferase</fullName>
    </submittedName>
</protein>
<feature type="domain" description="N-acetyltransferase" evidence="3">
    <location>
        <begin position="1"/>
        <end position="155"/>
    </location>
</feature>
<evidence type="ECO:0000313" key="4">
    <source>
        <dbReference type="EMBL" id="MDR6234475.1"/>
    </source>
</evidence>
<dbReference type="PANTHER" id="PTHR10545">
    <property type="entry name" value="DIAMINE N-ACETYLTRANSFERASE"/>
    <property type="match status" value="1"/>
</dbReference>
<evidence type="ECO:0000259" key="3">
    <source>
        <dbReference type="PROSITE" id="PS51186"/>
    </source>
</evidence>
<keyword evidence="1" id="KW-0808">Transferase</keyword>
<dbReference type="GO" id="GO:0008080">
    <property type="term" value="F:N-acetyltransferase activity"/>
    <property type="evidence" value="ECO:0007669"/>
    <property type="project" value="TreeGrafter"/>
</dbReference>
<evidence type="ECO:0000256" key="2">
    <source>
        <dbReference type="ARBA" id="ARBA00023315"/>
    </source>
</evidence>
<sequence>MIIRPLTQNDHAVWHDLWQAYLAFYETVLPEATYASTWQRLLDPSEPMQGALAWEDDRALGLVHFIYHRSCWTEGLSCYLEDLYVAADSRGRGIGRQLIAEVYRQADEVRSDRVHWLTHETNRSARRLYDGLAERSGYLQYQHLCAATPSSISTPEEP</sequence>
<evidence type="ECO:0000313" key="5">
    <source>
        <dbReference type="Proteomes" id="UP001268036"/>
    </source>
</evidence>
<dbReference type="Proteomes" id="UP001268036">
    <property type="component" value="Unassembled WGS sequence"/>
</dbReference>
<keyword evidence="2" id="KW-0012">Acyltransferase</keyword>
<dbReference type="AlphaFoldDB" id="A0AAJ2BLA4"/>
<dbReference type="Gene3D" id="3.40.630.30">
    <property type="match status" value="1"/>
</dbReference>
<dbReference type="SUPFAM" id="SSF55729">
    <property type="entry name" value="Acyl-CoA N-acyltransferases (Nat)"/>
    <property type="match status" value="1"/>
</dbReference>
<dbReference type="CDD" id="cd04301">
    <property type="entry name" value="NAT_SF"/>
    <property type="match status" value="1"/>
</dbReference>
<dbReference type="InterPro" id="IPR016181">
    <property type="entry name" value="Acyl_CoA_acyltransferase"/>
</dbReference>
<name>A0AAJ2BLA4_9PSED</name>
<reference evidence="4" key="1">
    <citation type="submission" date="2023-08" db="EMBL/GenBank/DDBJ databases">
        <title>Functional and genomic diversity of the sorghum phyllosphere microbiome.</title>
        <authorList>
            <person name="Shade A."/>
        </authorList>
    </citation>
    <scope>NUCLEOTIDE SEQUENCE</scope>
    <source>
        <strain evidence="4">SORGH_AS_0201</strain>
    </source>
</reference>